<comment type="caution">
    <text evidence="1">The sequence shown here is derived from an EMBL/GenBank/DDBJ whole genome shotgun (WGS) entry which is preliminary data.</text>
</comment>
<proteinExistence type="predicted"/>
<evidence type="ECO:0000313" key="2">
    <source>
        <dbReference type="Proteomes" id="UP000823749"/>
    </source>
</evidence>
<evidence type="ECO:0000313" key="1">
    <source>
        <dbReference type="EMBL" id="KAG5551389.1"/>
    </source>
</evidence>
<gene>
    <name evidence="1" type="ORF">RHGRI_009716</name>
</gene>
<reference evidence="1" key="1">
    <citation type="submission" date="2020-08" db="EMBL/GenBank/DDBJ databases">
        <title>Plant Genome Project.</title>
        <authorList>
            <person name="Zhang R.-G."/>
        </authorList>
    </citation>
    <scope>NUCLEOTIDE SEQUENCE</scope>
    <source>
        <strain evidence="1">WSP0</strain>
        <tissue evidence="1">Leaf</tissue>
    </source>
</reference>
<dbReference type="AlphaFoldDB" id="A0AAV6KGI9"/>
<accession>A0AAV6KGI9</accession>
<protein>
    <submittedName>
        <fullName evidence="1">Uncharacterized protein</fullName>
    </submittedName>
</protein>
<organism evidence="1 2">
    <name type="scientific">Rhododendron griersonianum</name>
    <dbReference type="NCBI Taxonomy" id="479676"/>
    <lineage>
        <taxon>Eukaryota</taxon>
        <taxon>Viridiplantae</taxon>
        <taxon>Streptophyta</taxon>
        <taxon>Embryophyta</taxon>
        <taxon>Tracheophyta</taxon>
        <taxon>Spermatophyta</taxon>
        <taxon>Magnoliopsida</taxon>
        <taxon>eudicotyledons</taxon>
        <taxon>Gunneridae</taxon>
        <taxon>Pentapetalae</taxon>
        <taxon>asterids</taxon>
        <taxon>Ericales</taxon>
        <taxon>Ericaceae</taxon>
        <taxon>Ericoideae</taxon>
        <taxon>Rhodoreae</taxon>
        <taxon>Rhododendron</taxon>
    </lineage>
</organism>
<name>A0AAV6KGI9_9ERIC</name>
<dbReference type="EMBL" id="JACTNZ010000004">
    <property type="protein sequence ID" value="KAG5551389.1"/>
    <property type="molecule type" value="Genomic_DNA"/>
</dbReference>
<keyword evidence="2" id="KW-1185">Reference proteome</keyword>
<sequence length="66" mass="7429">MLMVTRLSLELQGEDDGKFVRRYSGYVQSQSRHAMTKVNMHFILPITGFGRPGDNLAGFHQKCGSL</sequence>
<dbReference type="Proteomes" id="UP000823749">
    <property type="component" value="Chromosome 4"/>
</dbReference>